<reference evidence="2 3" key="1">
    <citation type="submission" date="2021-03" db="EMBL/GenBank/DDBJ databases">
        <title>Paenibacillus artemisicola MWE-103 whole genome sequence.</title>
        <authorList>
            <person name="Ham Y.J."/>
        </authorList>
    </citation>
    <scope>NUCLEOTIDE SEQUENCE [LARGE SCALE GENOMIC DNA]</scope>
    <source>
        <strain evidence="2 3">MWE-103</strain>
    </source>
</reference>
<keyword evidence="1" id="KW-0472">Membrane</keyword>
<proteinExistence type="predicted"/>
<feature type="transmembrane region" description="Helical" evidence="1">
    <location>
        <begin position="53"/>
        <end position="72"/>
    </location>
</feature>
<organism evidence="2 3">
    <name type="scientific">Paenibacillus artemisiicola</name>
    <dbReference type="NCBI Taxonomy" id="1172618"/>
    <lineage>
        <taxon>Bacteria</taxon>
        <taxon>Bacillati</taxon>
        <taxon>Bacillota</taxon>
        <taxon>Bacilli</taxon>
        <taxon>Bacillales</taxon>
        <taxon>Paenibacillaceae</taxon>
        <taxon>Paenibacillus</taxon>
    </lineage>
</organism>
<keyword evidence="1" id="KW-0812">Transmembrane</keyword>
<dbReference type="PROSITE" id="PS51257">
    <property type="entry name" value="PROKAR_LIPOPROTEIN"/>
    <property type="match status" value="1"/>
</dbReference>
<comment type="caution">
    <text evidence="2">The sequence shown here is derived from an EMBL/GenBank/DDBJ whole genome shotgun (WGS) entry which is preliminary data.</text>
</comment>
<gene>
    <name evidence="2" type="ORF">I8J29_09100</name>
</gene>
<keyword evidence="1" id="KW-1133">Transmembrane helix</keyword>
<dbReference type="RefSeq" id="WP_208847300.1">
    <property type="nucleotide sequence ID" value="NZ_JAGGDJ010000004.1"/>
</dbReference>
<sequence length="76" mass="8004">MKKLILGAVLLLCSSIIYGCRLLAASMLVVKDSIKGGNAGLSNGLDWVGDQSFWVALVLVVVGLLLVLAGLFENKD</sequence>
<protein>
    <submittedName>
        <fullName evidence="2">Uncharacterized protein</fullName>
    </submittedName>
</protein>
<name>A0ABS3W7R0_9BACL</name>
<accession>A0ABS3W7R0</accession>
<keyword evidence="3" id="KW-1185">Reference proteome</keyword>
<evidence type="ECO:0000256" key="1">
    <source>
        <dbReference type="SAM" id="Phobius"/>
    </source>
</evidence>
<dbReference type="Proteomes" id="UP000670947">
    <property type="component" value="Unassembled WGS sequence"/>
</dbReference>
<dbReference type="EMBL" id="JAGGDJ010000004">
    <property type="protein sequence ID" value="MBO7744349.1"/>
    <property type="molecule type" value="Genomic_DNA"/>
</dbReference>
<evidence type="ECO:0000313" key="2">
    <source>
        <dbReference type="EMBL" id="MBO7744349.1"/>
    </source>
</evidence>
<evidence type="ECO:0000313" key="3">
    <source>
        <dbReference type="Proteomes" id="UP000670947"/>
    </source>
</evidence>